<gene>
    <name evidence="1" type="ORF">EV190_12415</name>
</gene>
<dbReference type="AlphaFoldDB" id="A0A4R6UI58"/>
<reference evidence="1 2" key="1">
    <citation type="submission" date="2019-03" db="EMBL/GenBank/DDBJ databases">
        <title>Genomic Encyclopedia of Type Strains, Phase IV (KMG-IV): sequencing the most valuable type-strain genomes for metagenomic binning, comparative biology and taxonomic classification.</title>
        <authorList>
            <person name="Goeker M."/>
        </authorList>
    </citation>
    <scope>NUCLEOTIDE SEQUENCE [LARGE SCALE GENOMIC DNA]</scope>
    <source>
        <strain evidence="1 2">DSM 46770</strain>
    </source>
</reference>
<dbReference type="RefSeq" id="WP_133743105.1">
    <property type="nucleotide sequence ID" value="NZ_SNYN01000024.1"/>
</dbReference>
<keyword evidence="2" id="KW-1185">Reference proteome</keyword>
<organism evidence="1 2">
    <name type="scientific">Actinorugispora endophytica</name>
    <dbReference type="NCBI Taxonomy" id="1605990"/>
    <lineage>
        <taxon>Bacteria</taxon>
        <taxon>Bacillati</taxon>
        <taxon>Actinomycetota</taxon>
        <taxon>Actinomycetes</taxon>
        <taxon>Streptosporangiales</taxon>
        <taxon>Nocardiopsidaceae</taxon>
        <taxon>Actinorugispora</taxon>
    </lineage>
</organism>
<dbReference type="OrthoDB" id="3436597at2"/>
<name>A0A4R6UI58_9ACTN</name>
<sequence length="235" mass="25407">MDVGELARAAAEAPLVLRVREFLWWVGDRRRLSRERTGPAPHGRGYAYLSLGAWVGDDDAPDDHPDSGLQDGGALLDFTLAARMLEMVVEWRDRAPDGRPREHGWLLPGPGYAALPEESSRVWRTGVELLPVLWRRHDPRVAPRLAGTVPRRSLESLSAAGDDGIAVRALTGECGGAEVPGARFATVLTLLESLGLVRFDYTLDSGERCVLTPLGHHALTLLSAPGTRVPEGGAS</sequence>
<dbReference type="Proteomes" id="UP000295281">
    <property type="component" value="Unassembled WGS sequence"/>
</dbReference>
<protein>
    <submittedName>
        <fullName evidence="1">Uncharacterized protein</fullName>
    </submittedName>
</protein>
<proteinExistence type="predicted"/>
<dbReference type="EMBL" id="SNYN01000024">
    <property type="protein sequence ID" value="TDQ46580.1"/>
    <property type="molecule type" value="Genomic_DNA"/>
</dbReference>
<evidence type="ECO:0000313" key="1">
    <source>
        <dbReference type="EMBL" id="TDQ46580.1"/>
    </source>
</evidence>
<comment type="caution">
    <text evidence="1">The sequence shown here is derived from an EMBL/GenBank/DDBJ whole genome shotgun (WGS) entry which is preliminary data.</text>
</comment>
<accession>A0A4R6UI58</accession>
<evidence type="ECO:0000313" key="2">
    <source>
        <dbReference type="Proteomes" id="UP000295281"/>
    </source>
</evidence>